<keyword evidence="1" id="KW-1133">Transmembrane helix</keyword>
<comment type="caution">
    <text evidence="2">The sequence shown here is derived from an EMBL/GenBank/DDBJ whole genome shotgun (WGS) entry which is preliminary data.</text>
</comment>
<dbReference type="SUPFAM" id="SSF48371">
    <property type="entry name" value="ARM repeat"/>
    <property type="match status" value="1"/>
</dbReference>
<dbReference type="InterPro" id="IPR016024">
    <property type="entry name" value="ARM-type_fold"/>
</dbReference>
<proteinExistence type="predicted"/>
<dbReference type="AlphaFoldDB" id="A0A7J6YIA8"/>
<keyword evidence="1" id="KW-0812">Transmembrane</keyword>
<dbReference type="VEuPathDB" id="TriTrypDB:ECC02_001167"/>
<gene>
    <name evidence="2" type="ORF">ECC02_001167</name>
</gene>
<dbReference type="Proteomes" id="UP000583944">
    <property type="component" value="Unassembled WGS sequence"/>
</dbReference>
<dbReference type="EMBL" id="JABDHM010000005">
    <property type="protein sequence ID" value="KAF5225848.1"/>
    <property type="molecule type" value="Genomic_DNA"/>
</dbReference>
<keyword evidence="1" id="KW-0472">Membrane</keyword>
<feature type="transmembrane region" description="Helical" evidence="1">
    <location>
        <begin position="873"/>
        <end position="892"/>
    </location>
</feature>
<evidence type="ECO:0000256" key="1">
    <source>
        <dbReference type="SAM" id="Phobius"/>
    </source>
</evidence>
<evidence type="ECO:0000313" key="2">
    <source>
        <dbReference type="EMBL" id="KAF5225848.1"/>
    </source>
</evidence>
<protein>
    <submittedName>
        <fullName evidence="2">Uncharacterized protein</fullName>
    </submittedName>
</protein>
<reference evidence="2 3" key="1">
    <citation type="journal article" date="2019" name="Genome Biol. Evol.">
        <title>Nanopore Sequencing Significantly Improves Genome Assembly of the Protozoan Parasite Trypanosoma cruzi.</title>
        <authorList>
            <person name="Diaz-Viraque F."/>
            <person name="Pita S."/>
            <person name="Greif G."/>
            <person name="de Souza R.C.M."/>
            <person name="Iraola G."/>
            <person name="Robello C."/>
        </authorList>
    </citation>
    <scope>NUCLEOTIDE SEQUENCE [LARGE SCALE GENOMIC DNA]</scope>
    <source>
        <strain evidence="2 3">Berenice</strain>
    </source>
</reference>
<organism evidence="2 3">
    <name type="scientific">Trypanosoma cruzi</name>
    <dbReference type="NCBI Taxonomy" id="5693"/>
    <lineage>
        <taxon>Eukaryota</taxon>
        <taxon>Discoba</taxon>
        <taxon>Euglenozoa</taxon>
        <taxon>Kinetoplastea</taxon>
        <taxon>Metakinetoplastina</taxon>
        <taxon>Trypanosomatida</taxon>
        <taxon>Trypanosomatidae</taxon>
        <taxon>Trypanosoma</taxon>
        <taxon>Schizotrypanum</taxon>
    </lineage>
</organism>
<name>A0A7J6YIA8_TRYCR</name>
<feature type="transmembrane region" description="Helical" evidence="1">
    <location>
        <begin position="938"/>
        <end position="958"/>
    </location>
</feature>
<sequence length="1067" mass="120905">MEEMDIDILTELAEEALTSPDKAVRDRAAARLRFMSCFDHWEEVKSLLPLCQSNYLRFIVCKAMHFVVSNELGPKERKYIQLYVLDYLTMMRERGEELPLYVKNELYSIYACAIYVNWRLEILSMEQGSEPIGMSIVGELSSRFPVSDLLDCILEVLTYFAQKESIDGLQSLRSNFVEGFIPIVFSFIVTQFSSCLKGALEVCCTIMEIMSTRCPSALITVKNKTDESIFLEKGEGWFPALSLAVESCGHFLLENPTLDLSGQCARFLRMASSVICVDREWLRSKNNLSDSFLELSSRLLSLFKSSGLPQLLQLGCALLVNLSDRDESRVSNYLLNRPYLIEQWEEAVIAVLERWEDGEEELRQELMHLFFLLGDRVIPCLTGVEGEDTREMPIMRSIMQVSRCYFDNVVAKAHLAEDSYETRSDLGIMLHNEKTLLPIAEMLFCEKIDIYGIVAQRLRSTIEQYEMCMRIRETGDSDGMGDLLLSLAVDVQAVCPTLTALDAPLFLMHVCLSRLSVIISTVAIAVLNNTAHKSDELVGILARFARELLSVDGTLTSALLTSLSLVDVEGDDSQRSSMTGGGKVHLGVLRALFFFCVCLYESFSEPSSEFYEIMINLLCYVYLHHSEKACLTNDANLLLNRVLMQGVCGFFLSSEKMFSILMAMKEERIELLRITSDKLTDEGRKARSRMLSALTSFNECRHYAGYPTLDLISCIVTRSLDVDRLTADPHSVFYDLSAIADGINQVESLYCLLDALLKRSQELEDLLRALPANAPLLLRLCAKLCNLATRLFVEDNKCETRWGLVGFAFRAVHDVMLTLGSSSSNRKESIEEIPPGVVSEIYVYDVADIIYCMISGQWCNLGVALFYSKDFIFLYGSFLSLLFSVSAELVMARMNSRERVFNALMKTFLSTGNLGIEIKEFLDTHFVWKRLLKYFVNCLRYSFMPAIICAVDAFFTLLENTSAHGRSFVEDKTIGDLFEELAVHITVSPYMELREIGLCIKLLTKCIQFCGVVCTERMEKLLDFCSAYHRVRLRHLFTLIRSGKEDVPTSYIKVFGMVSRVQTLSAW</sequence>
<accession>A0A7J6YIA8</accession>
<evidence type="ECO:0000313" key="3">
    <source>
        <dbReference type="Proteomes" id="UP000583944"/>
    </source>
</evidence>